<dbReference type="GO" id="GO:0016743">
    <property type="term" value="F:carboxyl- or carbamoyltransferase activity"/>
    <property type="evidence" value="ECO:0007669"/>
    <property type="project" value="UniProtKB-UniRule"/>
</dbReference>
<keyword evidence="6" id="KW-0489">Methyltransferase</keyword>
<dbReference type="AlphaFoldDB" id="A0A3N2DPK9"/>
<organism evidence="6 7">
    <name type="scientific">Sinobacterium caligoides</name>
    <dbReference type="NCBI Taxonomy" id="933926"/>
    <lineage>
        <taxon>Bacteria</taxon>
        <taxon>Pseudomonadati</taxon>
        <taxon>Pseudomonadota</taxon>
        <taxon>Gammaproteobacteria</taxon>
        <taxon>Cellvibrionales</taxon>
        <taxon>Spongiibacteraceae</taxon>
        <taxon>Sinobacterium</taxon>
    </lineage>
</organism>
<dbReference type="InterPro" id="IPR029063">
    <property type="entry name" value="SAM-dependent_MTases_sf"/>
</dbReference>
<keyword evidence="7" id="KW-1185">Reference proteome</keyword>
<dbReference type="PANTHER" id="PTHR43861">
    <property type="entry name" value="TRANS-ACONITATE 2-METHYLTRANSFERASE-RELATED"/>
    <property type="match status" value="1"/>
</dbReference>
<dbReference type="HAMAP" id="MF_01589">
    <property type="entry name" value="Cx_SAM_synthase"/>
    <property type="match status" value="1"/>
</dbReference>
<dbReference type="SUPFAM" id="SSF53335">
    <property type="entry name" value="S-adenosyl-L-methionine-dependent methyltransferases"/>
    <property type="match status" value="1"/>
</dbReference>
<feature type="domain" description="Methyltransferase" evidence="5">
    <location>
        <begin position="63"/>
        <end position="159"/>
    </location>
</feature>
<dbReference type="EC" id="2.1.3.-" evidence="3"/>
<keyword evidence="1 3" id="KW-0808">Transferase</keyword>
<name>A0A3N2DPK9_9GAMM</name>
<dbReference type="Proteomes" id="UP000275394">
    <property type="component" value="Unassembled WGS sequence"/>
</dbReference>
<evidence type="ECO:0000256" key="4">
    <source>
        <dbReference type="PIRSR" id="PIRSR006325-1"/>
    </source>
</evidence>
<evidence type="ECO:0000256" key="1">
    <source>
        <dbReference type="ARBA" id="ARBA00022679"/>
    </source>
</evidence>
<evidence type="ECO:0000313" key="6">
    <source>
        <dbReference type="EMBL" id="ROS01569.1"/>
    </source>
</evidence>
<feature type="binding site" evidence="3">
    <location>
        <begin position="118"/>
        <end position="119"/>
    </location>
    <ligand>
        <name>S-adenosyl-L-methionine</name>
        <dbReference type="ChEBI" id="CHEBI:59789"/>
    </ligand>
</feature>
<dbReference type="CDD" id="cd02440">
    <property type="entry name" value="AdoMet_MTases"/>
    <property type="match status" value="1"/>
</dbReference>
<dbReference type="GO" id="GO:0008168">
    <property type="term" value="F:methyltransferase activity"/>
    <property type="evidence" value="ECO:0007669"/>
    <property type="project" value="UniProtKB-KW"/>
</dbReference>
<comment type="similarity">
    <text evidence="3">Belongs to the class I-like SAM-binding methyltransferase superfamily. Cx-SAM synthase family.</text>
</comment>
<evidence type="ECO:0000256" key="3">
    <source>
        <dbReference type="HAMAP-Rule" id="MF_01589"/>
    </source>
</evidence>
<dbReference type="NCBIfam" id="TIGR00740">
    <property type="entry name" value="carboxy-S-adenosyl-L-methionine synthase CmoA"/>
    <property type="match status" value="1"/>
</dbReference>
<comment type="caution">
    <text evidence="6">The sequence shown here is derived from an EMBL/GenBank/DDBJ whole genome shotgun (WGS) entry which is preliminary data.</text>
</comment>
<feature type="binding site" evidence="3 4">
    <location>
        <position position="133"/>
    </location>
    <ligand>
        <name>S-adenosyl-L-methionine</name>
        <dbReference type="ChEBI" id="CHEBI:59789"/>
    </ligand>
</feature>
<sequence length="243" mass="26748">MTPKTDQIYAAASGRPADFRFDSKVAQVFADMIARSVPGYGLTLDMIGVIAKHYVTDGSQCYDLGCSLGASTLAIRHNIVAKDTHIIGIDNSSAMIDQCRQNIADNPELPTVELRAEDLLDSQFGNASLVTMNFTLQFIAAEQRPSLLKRIADGMNEGGAMILSEKIALTGSMEQEVMTDLHHGFKAAMGYSEMEIAQKRQAIENVLIPDTVDTHKERLHDAGFSHVYLWFQCFNFVSLLAIK</sequence>
<feature type="binding site" evidence="3">
    <location>
        <position position="200"/>
    </location>
    <ligand>
        <name>S-adenosyl-L-methionine</name>
        <dbReference type="ChEBI" id="CHEBI:59789"/>
    </ligand>
</feature>
<comment type="catalytic activity">
    <reaction evidence="3">
        <text>prephenate + S-adenosyl-L-methionine = carboxy-S-adenosyl-L-methionine + 3-phenylpyruvate + H2O</text>
        <dbReference type="Rhea" id="RHEA:51692"/>
        <dbReference type="ChEBI" id="CHEBI:15377"/>
        <dbReference type="ChEBI" id="CHEBI:18005"/>
        <dbReference type="ChEBI" id="CHEBI:29934"/>
        <dbReference type="ChEBI" id="CHEBI:59789"/>
        <dbReference type="ChEBI" id="CHEBI:134278"/>
    </reaction>
</comment>
<feature type="binding site" evidence="3 4">
    <location>
        <begin position="65"/>
        <end position="67"/>
    </location>
    <ligand>
        <name>S-adenosyl-L-methionine</name>
        <dbReference type="ChEBI" id="CHEBI:59789"/>
    </ligand>
</feature>
<evidence type="ECO:0000259" key="5">
    <source>
        <dbReference type="Pfam" id="PF13649"/>
    </source>
</evidence>
<dbReference type="InterPro" id="IPR005271">
    <property type="entry name" value="CmoA"/>
</dbReference>
<dbReference type="Gene3D" id="3.40.50.150">
    <property type="entry name" value="Vaccinia Virus protein VP39"/>
    <property type="match status" value="1"/>
</dbReference>
<reference evidence="6 7" key="1">
    <citation type="submission" date="2018-11" db="EMBL/GenBank/DDBJ databases">
        <title>Genomic Encyclopedia of Type Strains, Phase IV (KMG-IV): sequencing the most valuable type-strain genomes for metagenomic binning, comparative biology and taxonomic classification.</title>
        <authorList>
            <person name="Goeker M."/>
        </authorList>
    </citation>
    <scope>NUCLEOTIDE SEQUENCE [LARGE SCALE GENOMIC DNA]</scope>
    <source>
        <strain evidence="6 7">DSM 100316</strain>
    </source>
</reference>
<dbReference type="Pfam" id="PF13649">
    <property type="entry name" value="Methyltransf_25"/>
    <property type="match status" value="1"/>
</dbReference>
<dbReference type="EMBL" id="RKHR01000004">
    <property type="protein sequence ID" value="ROS01569.1"/>
    <property type="molecule type" value="Genomic_DNA"/>
</dbReference>
<gene>
    <name evidence="3" type="primary">cmoA</name>
    <name evidence="6" type="ORF">EDC56_2011</name>
</gene>
<dbReference type="OrthoDB" id="9779941at2"/>
<dbReference type="GO" id="GO:0032259">
    <property type="term" value="P:methylation"/>
    <property type="evidence" value="ECO:0007669"/>
    <property type="project" value="UniProtKB-KW"/>
</dbReference>
<comment type="function">
    <text evidence="3">Catalyzes the conversion of S-adenosyl-L-methionine (SAM) to carboxy-S-adenosyl-L-methionine (Cx-SAM).</text>
</comment>
<evidence type="ECO:0000313" key="7">
    <source>
        <dbReference type="Proteomes" id="UP000275394"/>
    </source>
</evidence>
<keyword evidence="2 3" id="KW-0949">S-adenosyl-L-methionine</keyword>
<protein>
    <recommendedName>
        <fullName evidence="3">Carboxy-S-adenosyl-L-methionine synthase</fullName>
        <shortName evidence="3">Cx-SAM synthase</shortName>
        <ecNumber evidence="3">2.1.3.-</ecNumber>
    </recommendedName>
</protein>
<comment type="subunit">
    <text evidence="3">Homodimer.</text>
</comment>
<dbReference type="PIRSF" id="PIRSF006325">
    <property type="entry name" value="MeTrfase_bac"/>
    <property type="match status" value="1"/>
</dbReference>
<feature type="binding site" evidence="3 4">
    <location>
        <position position="40"/>
    </location>
    <ligand>
        <name>S-adenosyl-L-methionine</name>
        <dbReference type="ChEBI" id="CHEBI:59789"/>
    </ligand>
</feature>
<dbReference type="GO" id="GO:1904047">
    <property type="term" value="F:S-adenosyl-L-methionine binding"/>
    <property type="evidence" value="ECO:0007669"/>
    <property type="project" value="UniProtKB-UniRule"/>
</dbReference>
<dbReference type="PANTHER" id="PTHR43861:SF2">
    <property type="entry name" value="CARBOXY-S-ADENOSYL-L-METHIONINE SYNTHASE"/>
    <property type="match status" value="1"/>
</dbReference>
<accession>A0A3N2DPK9</accession>
<evidence type="ECO:0000256" key="2">
    <source>
        <dbReference type="ARBA" id="ARBA00022691"/>
    </source>
</evidence>
<dbReference type="GO" id="GO:0002098">
    <property type="term" value="P:tRNA wobble uridine modification"/>
    <property type="evidence" value="ECO:0007669"/>
    <property type="project" value="InterPro"/>
</dbReference>
<dbReference type="InterPro" id="IPR041698">
    <property type="entry name" value="Methyltransf_25"/>
</dbReference>
<dbReference type="RefSeq" id="WP_123712347.1">
    <property type="nucleotide sequence ID" value="NZ_RKHR01000004.1"/>
</dbReference>
<feature type="binding site" evidence="3 4">
    <location>
        <begin position="90"/>
        <end position="91"/>
    </location>
    <ligand>
        <name>S-adenosyl-L-methionine</name>
        <dbReference type="ChEBI" id="CHEBI:59789"/>
    </ligand>
</feature>
<proteinExistence type="inferred from homology"/>